<comment type="caution">
    <text evidence="1">The sequence shown here is derived from an EMBL/GenBank/DDBJ whole genome shotgun (WGS) entry which is preliminary data.</text>
</comment>
<organism evidence="1 2">
    <name type="scientific">Oculimacula yallundae</name>
    <dbReference type="NCBI Taxonomy" id="86028"/>
    <lineage>
        <taxon>Eukaryota</taxon>
        <taxon>Fungi</taxon>
        <taxon>Dikarya</taxon>
        <taxon>Ascomycota</taxon>
        <taxon>Pezizomycotina</taxon>
        <taxon>Leotiomycetes</taxon>
        <taxon>Helotiales</taxon>
        <taxon>Ploettnerulaceae</taxon>
        <taxon>Oculimacula</taxon>
    </lineage>
</organism>
<dbReference type="PANTHER" id="PTHR37540:SF10">
    <property type="entry name" value="SIGMA-70 REGION 2 FAMILY PROTEIN"/>
    <property type="match status" value="1"/>
</dbReference>
<sequence length="489" mass="55595">MSKEFVFVEVAKTGRVTNKKHLHDVRKHIMKDIGISRRKGNLCCQDPQQKPKGKKRRVLSTSCSDLSYTQNAGVLLGDWSLGSGRMDPFACYPVDMDQELLFLIDHVNTWPDIQLRPFKDIWFPISMSDGAFLNEILSHVSLHVYTLRHGLSGLTECPQSIALHSKAVISVRKRLDDPVLGTSDGIIGTVLAFACFSHRSNYWETYDMHMSALYQIVQKRGGVSSLMNNPMLRRLMSGIDLAATCFLEKRYTVFPLPELPEYSNTPTTTLPWPIPPSINRERTIWRHSFLDESPLLPIFHDLTQLILSLKSDALDHRKLGRQPGPIKHEAMFSLVSRLDDVSLPIEDITADNLVQECCRIGAMLLLGGVYNHYPSQKSHVHGQRLMNTASLARKLHTILVKLGRYKQWVLLKPLLVWSTALGAVLSESPEEVSDFLDLILFGGRWLGLHNWMEALMVAGNLLWVGEVFDEKYKRLIANRPWIFDPSIYQ</sequence>
<protein>
    <submittedName>
        <fullName evidence="1">Uncharacterized protein</fullName>
    </submittedName>
</protein>
<gene>
    <name evidence="1" type="ORF">VTL71DRAFT_118</name>
</gene>
<accession>A0ABR4CZ98</accession>
<dbReference type="PANTHER" id="PTHR37540">
    <property type="entry name" value="TRANSCRIPTION FACTOR (ACR-2), PUTATIVE-RELATED-RELATED"/>
    <property type="match status" value="1"/>
</dbReference>
<keyword evidence="2" id="KW-1185">Reference proteome</keyword>
<reference evidence="1 2" key="1">
    <citation type="journal article" date="2024" name="Commun. Biol.">
        <title>Comparative genomic analysis of thermophilic fungi reveals convergent evolutionary adaptations and gene losses.</title>
        <authorList>
            <person name="Steindorff A.S."/>
            <person name="Aguilar-Pontes M.V."/>
            <person name="Robinson A.J."/>
            <person name="Andreopoulos B."/>
            <person name="LaButti K."/>
            <person name="Kuo A."/>
            <person name="Mondo S."/>
            <person name="Riley R."/>
            <person name="Otillar R."/>
            <person name="Haridas S."/>
            <person name="Lipzen A."/>
            <person name="Grimwood J."/>
            <person name="Schmutz J."/>
            <person name="Clum A."/>
            <person name="Reid I.D."/>
            <person name="Moisan M.C."/>
            <person name="Butler G."/>
            <person name="Nguyen T.T.M."/>
            <person name="Dewar K."/>
            <person name="Conant G."/>
            <person name="Drula E."/>
            <person name="Henrissat B."/>
            <person name="Hansel C."/>
            <person name="Singer S."/>
            <person name="Hutchinson M.I."/>
            <person name="de Vries R.P."/>
            <person name="Natvig D.O."/>
            <person name="Powell A.J."/>
            <person name="Tsang A."/>
            <person name="Grigoriev I.V."/>
        </authorList>
    </citation>
    <scope>NUCLEOTIDE SEQUENCE [LARGE SCALE GENOMIC DNA]</scope>
    <source>
        <strain evidence="1 2">CBS 494.80</strain>
    </source>
</reference>
<proteinExistence type="predicted"/>
<evidence type="ECO:0000313" key="2">
    <source>
        <dbReference type="Proteomes" id="UP001595075"/>
    </source>
</evidence>
<evidence type="ECO:0000313" key="1">
    <source>
        <dbReference type="EMBL" id="KAL2075176.1"/>
    </source>
</evidence>
<dbReference type="EMBL" id="JAZHXI010000001">
    <property type="protein sequence ID" value="KAL2075176.1"/>
    <property type="molecule type" value="Genomic_DNA"/>
</dbReference>
<name>A0ABR4CZ98_9HELO</name>
<dbReference type="Proteomes" id="UP001595075">
    <property type="component" value="Unassembled WGS sequence"/>
</dbReference>